<keyword evidence="3" id="KW-1185">Reference proteome</keyword>
<dbReference type="STRING" id="426128.SAMN05660297_01635"/>
<dbReference type="OrthoDB" id="9776685at2"/>
<proteinExistence type="predicted"/>
<dbReference type="AlphaFoldDB" id="A0A1I0CGS5"/>
<reference evidence="2 3" key="1">
    <citation type="submission" date="2016-10" db="EMBL/GenBank/DDBJ databases">
        <authorList>
            <person name="de Groot N.N."/>
        </authorList>
    </citation>
    <scope>NUCLEOTIDE SEQUENCE [LARGE SCALE GENOMIC DNA]</scope>
    <source>
        <strain evidence="2 3">DSM 18979</strain>
    </source>
</reference>
<evidence type="ECO:0008006" key="4">
    <source>
        <dbReference type="Google" id="ProtNLM"/>
    </source>
</evidence>
<protein>
    <recommendedName>
        <fullName evidence="4">Serine aminopeptidase S33 domain-containing protein</fullName>
    </recommendedName>
</protein>
<dbReference type="Proteomes" id="UP000199568">
    <property type="component" value="Unassembled WGS sequence"/>
</dbReference>
<dbReference type="Pfam" id="PF06821">
    <property type="entry name" value="Ser_hydrolase"/>
    <property type="match status" value="1"/>
</dbReference>
<dbReference type="Gene3D" id="3.40.50.1820">
    <property type="entry name" value="alpha/beta hydrolase"/>
    <property type="match status" value="1"/>
</dbReference>
<keyword evidence="1" id="KW-0812">Transmembrane</keyword>
<dbReference type="EMBL" id="FOHU01000005">
    <property type="protein sequence ID" value="SET18152.1"/>
    <property type="molecule type" value="Genomic_DNA"/>
</dbReference>
<evidence type="ECO:0000313" key="3">
    <source>
        <dbReference type="Proteomes" id="UP000199568"/>
    </source>
</evidence>
<gene>
    <name evidence="2" type="ORF">SAMN05660297_01635</name>
</gene>
<name>A0A1I0CGS5_9FIRM</name>
<evidence type="ECO:0000313" key="2">
    <source>
        <dbReference type="EMBL" id="SET18152.1"/>
    </source>
</evidence>
<dbReference type="PANTHER" id="PTHR12277">
    <property type="entry name" value="ALPHA/BETA HYDROLASE DOMAIN-CONTAINING PROTEIN"/>
    <property type="match status" value="1"/>
</dbReference>
<keyword evidence="1" id="KW-1133">Transmembrane helix</keyword>
<sequence length="277" mass="32022">MFRGQEKRLINLAIYLILIYIVVLIALFVFQESFIYFPQKITRDYSEELIKESSNVEEIIINSYDETLLHGWLVKNKEVEKSPLIIYYGGNAEEVSHMVRNWDHFSGYSLLLVNYRGYGLSEGRPKEKHLHKDAVVIFDEMIKREDIDKENIVVMGRSIGTGVAVAIAEKKDIHGVILITPFDSLIKVVQNKMRIIPADWILRNRFDSIEKAPNIKQPLLVLAAKDDKVIPSQHATNLAEKWGGEVDIEILDGVVHNTIQYHSLYWDSIKKFLERIQ</sequence>
<dbReference type="PANTHER" id="PTHR12277:SF81">
    <property type="entry name" value="PROTEIN ABHD13"/>
    <property type="match status" value="1"/>
</dbReference>
<keyword evidence="1" id="KW-0472">Membrane</keyword>
<accession>A0A1I0CGS5</accession>
<feature type="transmembrane region" description="Helical" evidence="1">
    <location>
        <begin position="12"/>
        <end position="30"/>
    </location>
</feature>
<dbReference type="InterPro" id="IPR029058">
    <property type="entry name" value="AB_hydrolase_fold"/>
</dbReference>
<organism evidence="2 3">
    <name type="scientific">Natronincola peptidivorans</name>
    <dbReference type="NCBI Taxonomy" id="426128"/>
    <lineage>
        <taxon>Bacteria</taxon>
        <taxon>Bacillati</taxon>
        <taxon>Bacillota</taxon>
        <taxon>Clostridia</taxon>
        <taxon>Peptostreptococcales</taxon>
        <taxon>Natronincolaceae</taxon>
        <taxon>Natronincola</taxon>
    </lineage>
</organism>
<dbReference type="InterPro" id="IPR010662">
    <property type="entry name" value="RBBP9/YdeN"/>
</dbReference>
<evidence type="ECO:0000256" key="1">
    <source>
        <dbReference type="SAM" id="Phobius"/>
    </source>
</evidence>
<dbReference type="SUPFAM" id="SSF53474">
    <property type="entry name" value="alpha/beta-Hydrolases"/>
    <property type="match status" value="1"/>
</dbReference>